<dbReference type="InterPro" id="IPR023614">
    <property type="entry name" value="Porin_dom_sf"/>
</dbReference>
<dbReference type="InterPro" id="IPR010870">
    <property type="entry name" value="Porin_O/P"/>
</dbReference>
<sequence>MKLRLWHLIFFCIPLLGTAQEKTPEQQKTEQSLLSWSRFSLSGYGVINYYSFPKYDTDLNIKDKFDAERLNLYLGYEFTDKIKLKTEIEFEHGGTGSTIDLDTQEEFGEYEQEIESGGEVKLEQVYIDFSIKSYFNVRAGRMKIHFGLAQNLDRPTSYFTTHRQEMENEILPLGWYENGVQFYGKFLKERFLYEVSVTNGLDATGFSSRGWIRDGHQTRFDMTVGESFAYTLRLDYKFGSHKNTFAGAALYVNDAAANRPKNDMQTSSYVKIVEGHVTYNENHLRFNSIGLYGDLENSDIVTRKNATLSNNLGVKRTPVGKKALGASAEIGYEILHLLKPESKQKIYPFVRYDYYDTMFKTEGAVVRKPRWERKSVTGGFNYFVSENVVAKIQYQSRTLGSDHIDPVTLINSGKKQKENTFSMGIAFSF</sequence>
<dbReference type="Proteomes" id="UP000325141">
    <property type="component" value="Unassembled WGS sequence"/>
</dbReference>
<dbReference type="Pfam" id="PF07396">
    <property type="entry name" value="Porin_O_P"/>
    <property type="match status" value="1"/>
</dbReference>
<dbReference type="RefSeq" id="WP_150009354.1">
    <property type="nucleotide sequence ID" value="NZ_VWSG01000001.1"/>
</dbReference>
<gene>
    <name evidence="1" type="ORF">F0460_00460</name>
</gene>
<reference evidence="1 2" key="1">
    <citation type="submission" date="2019-09" db="EMBL/GenBank/DDBJ databases">
        <title>Genome sequence and assembly of Flavobacterium sp.</title>
        <authorList>
            <person name="Chhetri G."/>
        </authorList>
    </citation>
    <scope>NUCLEOTIDE SEQUENCE [LARGE SCALE GENOMIC DNA]</scope>
    <source>
        <strain evidence="1 2">SNL9</strain>
    </source>
</reference>
<proteinExistence type="predicted"/>
<organism evidence="1 2">
    <name type="scientific">Paenimyroides baculatum</name>
    <dbReference type="NCBI Taxonomy" id="2608000"/>
    <lineage>
        <taxon>Bacteria</taxon>
        <taxon>Pseudomonadati</taxon>
        <taxon>Bacteroidota</taxon>
        <taxon>Flavobacteriia</taxon>
        <taxon>Flavobacteriales</taxon>
        <taxon>Flavobacteriaceae</taxon>
        <taxon>Paenimyroides</taxon>
    </lineage>
</organism>
<evidence type="ECO:0000313" key="1">
    <source>
        <dbReference type="EMBL" id="KAA5538110.1"/>
    </source>
</evidence>
<dbReference type="Gene3D" id="2.40.160.10">
    <property type="entry name" value="Porin"/>
    <property type="match status" value="1"/>
</dbReference>
<protein>
    <submittedName>
        <fullName evidence="1">Autotransporter outer membrane beta-barrel domain-containing protein</fullName>
    </submittedName>
</protein>
<name>A0A5M6CUR6_9FLAO</name>
<dbReference type="AlphaFoldDB" id="A0A5M6CUR6"/>
<accession>A0A5M6CUR6</accession>
<dbReference type="SUPFAM" id="SSF56935">
    <property type="entry name" value="Porins"/>
    <property type="match status" value="1"/>
</dbReference>
<comment type="caution">
    <text evidence="1">The sequence shown here is derived from an EMBL/GenBank/DDBJ whole genome shotgun (WGS) entry which is preliminary data.</text>
</comment>
<keyword evidence="2" id="KW-1185">Reference proteome</keyword>
<evidence type="ECO:0000313" key="2">
    <source>
        <dbReference type="Proteomes" id="UP000325141"/>
    </source>
</evidence>
<dbReference type="EMBL" id="VWSG01000001">
    <property type="protein sequence ID" value="KAA5538110.1"/>
    <property type="molecule type" value="Genomic_DNA"/>
</dbReference>